<keyword evidence="5" id="KW-0560">Oxidoreductase</keyword>
<evidence type="ECO:0000256" key="1">
    <source>
        <dbReference type="ARBA" id="ARBA00001947"/>
    </source>
</evidence>
<dbReference type="PANTHER" id="PTHR10173:SF52">
    <property type="entry name" value="METHIONINE-R-SULFOXIDE REDUCTASE B1"/>
    <property type="match status" value="1"/>
</dbReference>
<dbReference type="InterPro" id="IPR002579">
    <property type="entry name" value="Met_Sox_Rdtase_MsrB_dom"/>
</dbReference>
<reference evidence="8 9" key="1">
    <citation type="submission" date="2018-01" db="EMBL/GenBank/DDBJ databases">
        <authorList>
            <person name="Gaut B.S."/>
            <person name="Morton B.R."/>
            <person name="Clegg M.T."/>
            <person name="Duvall M.R."/>
        </authorList>
    </citation>
    <scope>NUCLEOTIDE SEQUENCE [LARGE SCALE GENOMIC DNA]</scope>
    <source>
        <strain evidence="8 9">HR-AV</strain>
    </source>
</reference>
<evidence type="ECO:0000256" key="4">
    <source>
        <dbReference type="ARBA" id="ARBA00022833"/>
    </source>
</evidence>
<keyword evidence="9" id="KW-1185">Reference proteome</keyword>
<dbReference type="FunFam" id="2.170.150.20:FF:000009">
    <property type="entry name" value="Peptide-methionine (R)-S-oxide reductase"/>
    <property type="match status" value="1"/>
</dbReference>
<gene>
    <name evidence="8" type="primary">msrB</name>
    <name evidence="8" type="ORF">C3K47_16950</name>
</gene>
<comment type="catalytic activity">
    <reaction evidence="6">
        <text>L-methionyl-[protein] + [thioredoxin]-disulfide + H2O = L-methionyl-(R)-S-oxide-[protein] + [thioredoxin]-dithiol</text>
        <dbReference type="Rhea" id="RHEA:24164"/>
        <dbReference type="Rhea" id="RHEA-COMP:10698"/>
        <dbReference type="Rhea" id="RHEA-COMP:10700"/>
        <dbReference type="Rhea" id="RHEA-COMP:12313"/>
        <dbReference type="Rhea" id="RHEA-COMP:12314"/>
        <dbReference type="ChEBI" id="CHEBI:15377"/>
        <dbReference type="ChEBI" id="CHEBI:16044"/>
        <dbReference type="ChEBI" id="CHEBI:29950"/>
        <dbReference type="ChEBI" id="CHEBI:45764"/>
        <dbReference type="ChEBI" id="CHEBI:50058"/>
        <dbReference type="EC" id="1.8.4.12"/>
    </reaction>
</comment>
<accession>A0A2S4ZXV8</accession>
<dbReference type="OrthoDB" id="4174719at2"/>
<dbReference type="GO" id="GO:0030091">
    <property type="term" value="P:protein repair"/>
    <property type="evidence" value="ECO:0007669"/>
    <property type="project" value="InterPro"/>
</dbReference>
<dbReference type="PROSITE" id="PS51790">
    <property type="entry name" value="MSRB"/>
    <property type="match status" value="1"/>
</dbReference>
<dbReference type="NCBIfam" id="TIGR00357">
    <property type="entry name" value="peptide-methionine (R)-S-oxide reductase MsrB"/>
    <property type="match status" value="1"/>
</dbReference>
<name>A0A2S4ZXV8_9SPHI</name>
<dbReference type="InterPro" id="IPR011057">
    <property type="entry name" value="Mss4-like_sf"/>
</dbReference>
<dbReference type="InterPro" id="IPR028427">
    <property type="entry name" value="Met_Sox_Rdtase_MsrB"/>
</dbReference>
<evidence type="ECO:0000256" key="3">
    <source>
        <dbReference type="ARBA" id="ARBA00022723"/>
    </source>
</evidence>
<dbReference type="EMBL" id="PQVF01000014">
    <property type="protein sequence ID" value="POY35126.1"/>
    <property type="molecule type" value="Genomic_DNA"/>
</dbReference>
<dbReference type="GO" id="GO:0005737">
    <property type="term" value="C:cytoplasm"/>
    <property type="evidence" value="ECO:0007669"/>
    <property type="project" value="TreeGrafter"/>
</dbReference>
<sequence length="135" mass="15306">MTYKVQKTEEDWKKELTPEQYSVLRQKGTERPFTGKYENFYEKGTYHCAACGAKLFESGTKFDSHCGWPSFDKAIPGTIEYHKDISFGMIRTEVLCVNCGGHLGHVFDDGPTATGDRYCINSVSLKFEPDSDVKK</sequence>
<dbReference type="Proteomes" id="UP000236893">
    <property type="component" value="Unassembled WGS sequence"/>
</dbReference>
<evidence type="ECO:0000256" key="5">
    <source>
        <dbReference type="ARBA" id="ARBA00023002"/>
    </source>
</evidence>
<dbReference type="Pfam" id="PF01641">
    <property type="entry name" value="SelR"/>
    <property type="match status" value="1"/>
</dbReference>
<keyword evidence="4" id="KW-0862">Zinc</keyword>
<dbReference type="GO" id="GO:0046872">
    <property type="term" value="F:metal ion binding"/>
    <property type="evidence" value="ECO:0007669"/>
    <property type="project" value="UniProtKB-KW"/>
</dbReference>
<dbReference type="GO" id="GO:0033743">
    <property type="term" value="F:peptide-methionine (R)-S-oxide reductase activity"/>
    <property type="evidence" value="ECO:0007669"/>
    <property type="project" value="UniProtKB-EC"/>
</dbReference>
<evidence type="ECO:0000259" key="7">
    <source>
        <dbReference type="PROSITE" id="PS51790"/>
    </source>
</evidence>
<dbReference type="SUPFAM" id="SSF51316">
    <property type="entry name" value="Mss4-like"/>
    <property type="match status" value="1"/>
</dbReference>
<dbReference type="AlphaFoldDB" id="A0A2S4ZXV8"/>
<keyword evidence="3" id="KW-0479">Metal-binding</keyword>
<evidence type="ECO:0000256" key="6">
    <source>
        <dbReference type="ARBA" id="ARBA00048488"/>
    </source>
</evidence>
<dbReference type="Gene3D" id="2.170.150.20">
    <property type="entry name" value="Peptide methionine sulfoxide reductase"/>
    <property type="match status" value="1"/>
</dbReference>
<evidence type="ECO:0000313" key="9">
    <source>
        <dbReference type="Proteomes" id="UP000236893"/>
    </source>
</evidence>
<evidence type="ECO:0000256" key="2">
    <source>
        <dbReference type="ARBA" id="ARBA00012499"/>
    </source>
</evidence>
<dbReference type="PANTHER" id="PTHR10173">
    <property type="entry name" value="METHIONINE SULFOXIDE REDUCTASE"/>
    <property type="match status" value="1"/>
</dbReference>
<dbReference type="EC" id="1.8.4.12" evidence="2"/>
<organism evidence="8 9">
    <name type="scientific">Solitalea longa</name>
    <dbReference type="NCBI Taxonomy" id="2079460"/>
    <lineage>
        <taxon>Bacteria</taxon>
        <taxon>Pseudomonadati</taxon>
        <taxon>Bacteroidota</taxon>
        <taxon>Sphingobacteriia</taxon>
        <taxon>Sphingobacteriales</taxon>
        <taxon>Sphingobacteriaceae</taxon>
        <taxon>Solitalea</taxon>
    </lineage>
</organism>
<dbReference type="GO" id="GO:0006979">
    <property type="term" value="P:response to oxidative stress"/>
    <property type="evidence" value="ECO:0007669"/>
    <property type="project" value="InterPro"/>
</dbReference>
<protein>
    <recommendedName>
        <fullName evidence="2">peptide-methionine (R)-S-oxide reductase</fullName>
        <ecNumber evidence="2">1.8.4.12</ecNumber>
    </recommendedName>
</protein>
<comment type="caution">
    <text evidence="8">The sequence shown here is derived from an EMBL/GenBank/DDBJ whole genome shotgun (WGS) entry which is preliminary data.</text>
</comment>
<evidence type="ECO:0000313" key="8">
    <source>
        <dbReference type="EMBL" id="POY35126.1"/>
    </source>
</evidence>
<feature type="domain" description="MsrB" evidence="7">
    <location>
        <begin position="9"/>
        <end position="130"/>
    </location>
</feature>
<proteinExistence type="predicted"/>
<comment type="cofactor">
    <cofactor evidence="1">
        <name>Zn(2+)</name>
        <dbReference type="ChEBI" id="CHEBI:29105"/>
    </cofactor>
</comment>